<dbReference type="AlphaFoldDB" id="A0A4Y2Q3R4"/>
<protein>
    <submittedName>
        <fullName evidence="1">Uncharacterized protein</fullName>
    </submittedName>
</protein>
<evidence type="ECO:0000313" key="1">
    <source>
        <dbReference type="EMBL" id="GBN58189.1"/>
    </source>
</evidence>
<comment type="caution">
    <text evidence="1">The sequence shown here is derived from an EMBL/GenBank/DDBJ whole genome shotgun (WGS) entry which is preliminary data.</text>
</comment>
<keyword evidence="2" id="KW-1185">Reference proteome</keyword>
<dbReference type="EMBL" id="BGPR01012887">
    <property type="protein sequence ID" value="GBN58189.1"/>
    <property type="molecule type" value="Genomic_DNA"/>
</dbReference>
<organism evidence="1 2">
    <name type="scientific">Araneus ventricosus</name>
    <name type="common">Orbweaver spider</name>
    <name type="synonym">Epeira ventricosa</name>
    <dbReference type="NCBI Taxonomy" id="182803"/>
    <lineage>
        <taxon>Eukaryota</taxon>
        <taxon>Metazoa</taxon>
        <taxon>Ecdysozoa</taxon>
        <taxon>Arthropoda</taxon>
        <taxon>Chelicerata</taxon>
        <taxon>Arachnida</taxon>
        <taxon>Araneae</taxon>
        <taxon>Araneomorphae</taxon>
        <taxon>Entelegynae</taxon>
        <taxon>Araneoidea</taxon>
        <taxon>Araneidae</taxon>
        <taxon>Araneus</taxon>
    </lineage>
</organism>
<name>A0A4Y2Q3R4_ARAVE</name>
<gene>
    <name evidence="1" type="ORF">AVEN_77858_1</name>
</gene>
<dbReference type="Proteomes" id="UP000499080">
    <property type="component" value="Unassembled WGS sequence"/>
</dbReference>
<reference evidence="1 2" key="1">
    <citation type="journal article" date="2019" name="Sci. Rep.">
        <title>Orb-weaving spider Araneus ventricosus genome elucidates the spidroin gene catalogue.</title>
        <authorList>
            <person name="Kono N."/>
            <person name="Nakamura H."/>
            <person name="Ohtoshi R."/>
            <person name="Moran D.A.P."/>
            <person name="Shinohara A."/>
            <person name="Yoshida Y."/>
            <person name="Fujiwara M."/>
            <person name="Mori M."/>
            <person name="Tomita M."/>
            <person name="Arakawa K."/>
        </authorList>
    </citation>
    <scope>NUCLEOTIDE SEQUENCE [LARGE SCALE GENOMIC DNA]</scope>
</reference>
<sequence length="107" mass="12741">MPPHPQQFAARDALRQTGQTGFRLLWKLHSNYGTVFLANYVIKPKSHLIGLNFQAVFRYYQYILSRLNPVHDYRIPSDRWMMSVFWSQVYPTCSVAVWCRGVRRYVQ</sequence>
<accession>A0A4Y2Q3R4</accession>
<evidence type="ECO:0000313" key="2">
    <source>
        <dbReference type="Proteomes" id="UP000499080"/>
    </source>
</evidence>
<proteinExistence type="predicted"/>